<evidence type="ECO:0000256" key="8">
    <source>
        <dbReference type="ARBA" id="ARBA00022664"/>
    </source>
</evidence>
<dbReference type="InterPro" id="IPR011907">
    <property type="entry name" value="RNase_III"/>
</dbReference>
<evidence type="ECO:0000313" key="19">
    <source>
        <dbReference type="EMBL" id="CAB4827600.1"/>
    </source>
</evidence>
<evidence type="ECO:0000256" key="13">
    <source>
        <dbReference type="ARBA" id="ARBA00022801"/>
    </source>
</evidence>
<evidence type="ECO:0000256" key="6">
    <source>
        <dbReference type="ARBA" id="ARBA00022490"/>
    </source>
</evidence>
<keyword evidence="12" id="KW-0255">Endonuclease</keyword>
<comment type="subcellular location">
    <subcellularLocation>
        <location evidence="2">Cytoplasm</location>
    </subcellularLocation>
</comment>
<dbReference type="GO" id="GO:0004525">
    <property type="term" value="F:ribonuclease III activity"/>
    <property type="evidence" value="ECO:0007669"/>
    <property type="project" value="UniProtKB-EC"/>
</dbReference>
<keyword evidence="7" id="KW-0698">rRNA processing</keyword>
<dbReference type="CDD" id="cd00593">
    <property type="entry name" value="RIBOc"/>
    <property type="match status" value="1"/>
</dbReference>
<dbReference type="EMBL" id="CAFAAJ010000274">
    <property type="protein sequence ID" value="CAB4827600.1"/>
    <property type="molecule type" value="Genomic_DNA"/>
</dbReference>
<evidence type="ECO:0000256" key="11">
    <source>
        <dbReference type="ARBA" id="ARBA00022723"/>
    </source>
</evidence>
<feature type="domain" description="DRBM" evidence="17">
    <location>
        <begin position="159"/>
        <end position="227"/>
    </location>
</feature>
<dbReference type="AlphaFoldDB" id="A0A6J7NRB2"/>
<dbReference type="PANTHER" id="PTHR11207:SF0">
    <property type="entry name" value="RIBONUCLEASE 3"/>
    <property type="match status" value="1"/>
</dbReference>
<keyword evidence="8" id="KW-0507">mRNA processing</keyword>
<evidence type="ECO:0000256" key="2">
    <source>
        <dbReference type="ARBA" id="ARBA00004496"/>
    </source>
</evidence>
<evidence type="ECO:0000256" key="9">
    <source>
        <dbReference type="ARBA" id="ARBA00022694"/>
    </source>
</evidence>
<dbReference type="GO" id="GO:0042802">
    <property type="term" value="F:identical protein binding"/>
    <property type="evidence" value="ECO:0007669"/>
    <property type="project" value="UniProtKB-ARBA"/>
</dbReference>
<dbReference type="GO" id="GO:0046872">
    <property type="term" value="F:metal ion binding"/>
    <property type="evidence" value="ECO:0007669"/>
    <property type="project" value="UniProtKB-KW"/>
</dbReference>
<dbReference type="PANTHER" id="PTHR11207">
    <property type="entry name" value="RIBONUCLEASE III"/>
    <property type="match status" value="1"/>
</dbReference>
<keyword evidence="13" id="KW-0378">Hydrolase</keyword>
<comment type="subunit">
    <text evidence="4">Homodimer.</text>
</comment>
<evidence type="ECO:0000256" key="15">
    <source>
        <dbReference type="ARBA" id="ARBA00022884"/>
    </source>
</evidence>
<dbReference type="EMBL" id="CAFBON010000142">
    <property type="protein sequence ID" value="CAB4994825.1"/>
    <property type="molecule type" value="Genomic_DNA"/>
</dbReference>
<comment type="catalytic activity">
    <reaction evidence="1">
        <text>Endonucleolytic cleavage to 5'-phosphomonoester.</text>
        <dbReference type="EC" id="3.1.26.3"/>
    </reaction>
</comment>
<dbReference type="CDD" id="cd10845">
    <property type="entry name" value="DSRM_RNAse_III_family"/>
    <property type="match status" value="1"/>
</dbReference>
<evidence type="ECO:0000256" key="4">
    <source>
        <dbReference type="ARBA" id="ARBA00011738"/>
    </source>
</evidence>
<accession>A0A6J7NRB2</accession>
<dbReference type="InterPro" id="IPR014720">
    <property type="entry name" value="dsRBD_dom"/>
</dbReference>
<dbReference type="SMART" id="SM00535">
    <property type="entry name" value="RIBOc"/>
    <property type="match status" value="1"/>
</dbReference>
<keyword evidence="10" id="KW-0540">Nuclease</keyword>
<dbReference type="PROSITE" id="PS00517">
    <property type="entry name" value="RNASE_3_1"/>
    <property type="match status" value="1"/>
</dbReference>
<evidence type="ECO:0000256" key="10">
    <source>
        <dbReference type="ARBA" id="ARBA00022722"/>
    </source>
</evidence>
<dbReference type="GO" id="GO:0006364">
    <property type="term" value="P:rRNA processing"/>
    <property type="evidence" value="ECO:0007669"/>
    <property type="project" value="UniProtKB-KW"/>
</dbReference>
<dbReference type="PROSITE" id="PS50142">
    <property type="entry name" value="RNASE_3_2"/>
    <property type="match status" value="1"/>
</dbReference>
<dbReference type="GO" id="GO:0006397">
    <property type="term" value="P:mRNA processing"/>
    <property type="evidence" value="ECO:0007669"/>
    <property type="project" value="UniProtKB-KW"/>
</dbReference>
<name>A0A6J7NRB2_9ZZZZ</name>
<comment type="similarity">
    <text evidence="3">Belongs to the ribonuclease III family.</text>
</comment>
<keyword evidence="15" id="KW-0694">RNA-binding</keyword>
<evidence type="ECO:0000313" key="20">
    <source>
        <dbReference type="EMBL" id="CAB4994825.1"/>
    </source>
</evidence>
<evidence type="ECO:0000256" key="12">
    <source>
        <dbReference type="ARBA" id="ARBA00022759"/>
    </source>
</evidence>
<dbReference type="HAMAP" id="MF_00104">
    <property type="entry name" value="RNase_III"/>
    <property type="match status" value="1"/>
</dbReference>
<keyword evidence="14" id="KW-0460">Magnesium</keyword>
<dbReference type="Gene3D" id="3.30.160.20">
    <property type="match status" value="1"/>
</dbReference>
<organism evidence="20">
    <name type="scientific">freshwater metagenome</name>
    <dbReference type="NCBI Taxonomy" id="449393"/>
    <lineage>
        <taxon>unclassified sequences</taxon>
        <taxon>metagenomes</taxon>
        <taxon>ecological metagenomes</taxon>
    </lineage>
</organism>
<proteinExistence type="inferred from homology"/>
<protein>
    <recommendedName>
        <fullName evidence="5">ribonuclease III</fullName>
        <ecNumber evidence="5">3.1.26.3</ecNumber>
    </recommendedName>
</protein>
<dbReference type="GO" id="GO:0008033">
    <property type="term" value="P:tRNA processing"/>
    <property type="evidence" value="ECO:0007669"/>
    <property type="project" value="UniProtKB-KW"/>
</dbReference>
<dbReference type="InterPro" id="IPR036389">
    <property type="entry name" value="RNase_III_sf"/>
</dbReference>
<gene>
    <name evidence="19" type="ORF">UFOPK3001_02575</name>
    <name evidence="20" type="ORF">UFOPK3954_01394</name>
</gene>
<dbReference type="InterPro" id="IPR000999">
    <property type="entry name" value="RNase_III_dom"/>
</dbReference>
<dbReference type="GO" id="GO:0010468">
    <property type="term" value="P:regulation of gene expression"/>
    <property type="evidence" value="ECO:0007669"/>
    <property type="project" value="TreeGrafter"/>
</dbReference>
<dbReference type="FunFam" id="1.10.1520.10:FF:000001">
    <property type="entry name" value="Ribonuclease 3"/>
    <property type="match status" value="1"/>
</dbReference>
<dbReference type="EC" id="3.1.26.3" evidence="5"/>
<evidence type="ECO:0000259" key="18">
    <source>
        <dbReference type="PROSITE" id="PS50142"/>
    </source>
</evidence>
<dbReference type="SUPFAM" id="SSF54768">
    <property type="entry name" value="dsRNA-binding domain-like"/>
    <property type="match status" value="1"/>
</dbReference>
<dbReference type="GO" id="GO:0005737">
    <property type="term" value="C:cytoplasm"/>
    <property type="evidence" value="ECO:0007669"/>
    <property type="project" value="UniProtKB-SubCell"/>
</dbReference>
<dbReference type="PROSITE" id="PS50137">
    <property type="entry name" value="DS_RBD"/>
    <property type="match status" value="1"/>
</dbReference>
<feature type="region of interest" description="Disordered" evidence="16">
    <location>
        <begin position="213"/>
        <end position="235"/>
    </location>
</feature>
<sequence>MDTAVSALEERIGHRFGDRSLLLQALRHRSWCSENPGYESNERLEFLGDAVLGWVVADVVYRRHLDAREGHLTDLRKSVVNALALADVARLLDIGSCLLLGRGEDTAAGRDKSSIISDALEAIIGAVYLDGGTVAAHDLVVRLLGERLLQPNGFSPYTDFKTMLQELCASREDLPPVYVLREEGPDHAKFFFASVLVNGSVLGAGEGRTKKQAEQLAASDAIRRLDGDAPTEPDA</sequence>
<evidence type="ECO:0000256" key="14">
    <source>
        <dbReference type="ARBA" id="ARBA00022842"/>
    </source>
</evidence>
<keyword evidence="6" id="KW-0963">Cytoplasm</keyword>
<reference evidence="20" key="1">
    <citation type="submission" date="2020-05" db="EMBL/GenBank/DDBJ databases">
        <authorList>
            <person name="Chiriac C."/>
            <person name="Salcher M."/>
            <person name="Ghai R."/>
            <person name="Kavagutti S V."/>
        </authorList>
    </citation>
    <scope>NUCLEOTIDE SEQUENCE</scope>
</reference>
<keyword evidence="11" id="KW-0479">Metal-binding</keyword>
<evidence type="ECO:0000256" key="3">
    <source>
        <dbReference type="ARBA" id="ARBA00010183"/>
    </source>
</evidence>
<feature type="domain" description="RNase III" evidence="18">
    <location>
        <begin position="5"/>
        <end position="132"/>
    </location>
</feature>
<dbReference type="GO" id="GO:0003725">
    <property type="term" value="F:double-stranded RNA binding"/>
    <property type="evidence" value="ECO:0007669"/>
    <property type="project" value="TreeGrafter"/>
</dbReference>
<evidence type="ECO:0000256" key="1">
    <source>
        <dbReference type="ARBA" id="ARBA00000109"/>
    </source>
</evidence>
<dbReference type="NCBIfam" id="TIGR02191">
    <property type="entry name" value="RNaseIII"/>
    <property type="match status" value="1"/>
</dbReference>
<dbReference type="SMART" id="SM00358">
    <property type="entry name" value="DSRM"/>
    <property type="match status" value="1"/>
</dbReference>
<evidence type="ECO:0000256" key="7">
    <source>
        <dbReference type="ARBA" id="ARBA00022552"/>
    </source>
</evidence>
<dbReference type="Gene3D" id="1.10.1520.10">
    <property type="entry name" value="Ribonuclease III domain"/>
    <property type="match status" value="1"/>
</dbReference>
<dbReference type="Pfam" id="PF14622">
    <property type="entry name" value="Ribonucleas_3_3"/>
    <property type="match status" value="1"/>
</dbReference>
<evidence type="ECO:0000256" key="16">
    <source>
        <dbReference type="SAM" id="MobiDB-lite"/>
    </source>
</evidence>
<dbReference type="Pfam" id="PF00035">
    <property type="entry name" value="dsrm"/>
    <property type="match status" value="1"/>
</dbReference>
<dbReference type="SUPFAM" id="SSF69065">
    <property type="entry name" value="RNase III domain-like"/>
    <property type="match status" value="1"/>
</dbReference>
<keyword evidence="9" id="KW-0819">tRNA processing</keyword>
<evidence type="ECO:0000259" key="17">
    <source>
        <dbReference type="PROSITE" id="PS50137"/>
    </source>
</evidence>
<dbReference type="FunFam" id="3.30.160.20:FF:000003">
    <property type="entry name" value="Ribonuclease 3"/>
    <property type="match status" value="1"/>
</dbReference>
<evidence type="ECO:0000256" key="5">
    <source>
        <dbReference type="ARBA" id="ARBA00012177"/>
    </source>
</evidence>